<sequence>MHLSEFLLHVTSLETTCFEDGRVIADSGPQVTTKTKEDVRVEESENTEHKSTGDDPPGPGYELVPGSAKVISEKTREQPDHDGDQGGKPADA</sequence>
<organism evidence="2 3">
    <name type="scientific">Caerostris extrusa</name>
    <name type="common">Bark spider</name>
    <name type="synonym">Caerostris bankana</name>
    <dbReference type="NCBI Taxonomy" id="172846"/>
    <lineage>
        <taxon>Eukaryota</taxon>
        <taxon>Metazoa</taxon>
        <taxon>Ecdysozoa</taxon>
        <taxon>Arthropoda</taxon>
        <taxon>Chelicerata</taxon>
        <taxon>Arachnida</taxon>
        <taxon>Araneae</taxon>
        <taxon>Araneomorphae</taxon>
        <taxon>Entelegynae</taxon>
        <taxon>Araneoidea</taxon>
        <taxon>Araneidae</taxon>
        <taxon>Caerostris</taxon>
    </lineage>
</organism>
<evidence type="ECO:0000313" key="2">
    <source>
        <dbReference type="EMBL" id="GIX69631.1"/>
    </source>
</evidence>
<feature type="region of interest" description="Disordered" evidence="1">
    <location>
        <begin position="28"/>
        <end position="92"/>
    </location>
</feature>
<protein>
    <submittedName>
        <fullName evidence="2">Uncharacterized protein</fullName>
    </submittedName>
</protein>
<dbReference type="Proteomes" id="UP001054945">
    <property type="component" value="Unassembled WGS sequence"/>
</dbReference>
<keyword evidence="3" id="KW-1185">Reference proteome</keyword>
<evidence type="ECO:0000313" key="3">
    <source>
        <dbReference type="Proteomes" id="UP001054945"/>
    </source>
</evidence>
<feature type="compositionally biased region" description="Basic and acidic residues" evidence="1">
    <location>
        <begin position="71"/>
        <end position="92"/>
    </location>
</feature>
<comment type="caution">
    <text evidence="2">The sequence shown here is derived from an EMBL/GenBank/DDBJ whole genome shotgun (WGS) entry which is preliminary data.</text>
</comment>
<accession>A0AAV4MB73</accession>
<name>A0AAV4MB73_CAEEX</name>
<dbReference type="EMBL" id="BPLR01019603">
    <property type="protein sequence ID" value="GIX69631.1"/>
    <property type="molecule type" value="Genomic_DNA"/>
</dbReference>
<evidence type="ECO:0000256" key="1">
    <source>
        <dbReference type="SAM" id="MobiDB-lite"/>
    </source>
</evidence>
<feature type="compositionally biased region" description="Basic and acidic residues" evidence="1">
    <location>
        <begin position="34"/>
        <end position="53"/>
    </location>
</feature>
<gene>
    <name evidence="2" type="primary">AVEN_160312_2</name>
    <name evidence="2" type="ORF">CEXT_663021</name>
</gene>
<proteinExistence type="predicted"/>
<reference evidence="2 3" key="1">
    <citation type="submission" date="2021-06" db="EMBL/GenBank/DDBJ databases">
        <title>Caerostris extrusa draft genome.</title>
        <authorList>
            <person name="Kono N."/>
            <person name="Arakawa K."/>
        </authorList>
    </citation>
    <scope>NUCLEOTIDE SEQUENCE [LARGE SCALE GENOMIC DNA]</scope>
</reference>
<dbReference type="AlphaFoldDB" id="A0AAV4MB73"/>